<gene>
    <name evidence="2" type="ORF">BGK67_22470</name>
</gene>
<dbReference type="Proteomes" id="UP000095705">
    <property type="component" value="Unassembled WGS sequence"/>
</dbReference>
<keyword evidence="1" id="KW-1133">Transmembrane helix</keyword>
<comment type="caution">
    <text evidence="2">The sequence shown here is derived from an EMBL/GenBank/DDBJ whole genome shotgun (WGS) entry which is preliminary data.</text>
</comment>
<dbReference type="STRING" id="36818.BGK67_22470"/>
<name>A0A1E5PW15_9ACTN</name>
<keyword evidence="1" id="KW-0812">Transmembrane</keyword>
<organism evidence="2 3">
    <name type="scientific">Streptomyces subrutilus</name>
    <dbReference type="NCBI Taxonomy" id="36818"/>
    <lineage>
        <taxon>Bacteria</taxon>
        <taxon>Bacillati</taxon>
        <taxon>Actinomycetota</taxon>
        <taxon>Actinomycetes</taxon>
        <taxon>Kitasatosporales</taxon>
        <taxon>Streptomycetaceae</taxon>
        <taxon>Streptomyces</taxon>
    </lineage>
</organism>
<evidence type="ECO:0000313" key="2">
    <source>
        <dbReference type="EMBL" id="OEJ33735.1"/>
    </source>
</evidence>
<sequence length="67" mass="6288">MAVGAGLGVLVTLPPLAGMASGLSQATSSGVGLHLDSGAVLTAITGTLVAAVLAGVMVTGKTLRKSA</sequence>
<feature type="transmembrane region" description="Helical" evidence="1">
    <location>
        <begin position="38"/>
        <end position="58"/>
    </location>
</feature>
<dbReference type="AlphaFoldDB" id="A0A1E5PW15"/>
<protein>
    <submittedName>
        <fullName evidence="2">Uncharacterized protein</fullName>
    </submittedName>
</protein>
<reference evidence="2 3" key="1">
    <citation type="submission" date="2016-08" db="EMBL/GenBank/DDBJ databases">
        <title>The complete genome of Streptomyces subrutilus 10-1-1.</title>
        <authorList>
            <person name="Chen X."/>
        </authorList>
    </citation>
    <scope>NUCLEOTIDE SEQUENCE [LARGE SCALE GENOMIC DNA]</scope>
    <source>
        <strain evidence="2 3">10-1-1</strain>
    </source>
</reference>
<proteinExistence type="predicted"/>
<dbReference type="EMBL" id="MEHK01000001">
    <property type="protein sequence ID" value="OEJ33735.1"/>
    <property type="molecule type" value="Genomic_DNA"/>
</dbReference>
<evidence type="ECO:0000313" key="3">
    <source>
        <dbReference type="Proteomes" id="UP000095705"/>
    </source>
</evidence>
<accession>A0A1E5PW15</accession>
<keyword evidence="1" id="KW-0472">Membrane</keyword>
<evidence type="ECO:0000256" key="1">
    <source>
        <dbReference type="SAM" id="Phobius"/>
    </source>
</evidence>
<keyword evidence="3" id="KW-1185">Reference proteome</keyword>